<reference evidence="1" key="1">
    <citation type="submission" date="2019-08" db="EMBL/GenBank/DDBJ databases">
        <authorList>
            <person name="Kucharzyk K."/>
            <person name="Murdoch R.W."/>
            <person name="Higgins S."/>
            <person name="Loffler F."/>
        </authorList>
    </citation>
    <scope>NUCLEOTIDE SEQUENCE</scope>
</reference>
<organism evidence="1">
    <name type="scientific">bioreactor metagenome</name>
    <dbReference type="NCBI Taxonomy" id="1076179"/>
    <lineage>
        <taxon>unclassified sequences</taxon>
        <taxon>metagenomes</taxon>
        <taxon>ecological metagenomes</taxon>
    </lineage>
</organism>
<name>A0A644V8D5_9ZZZZ</name>
<gene>
    <name evidence="1" type="ORF">SDC9_33617</name>
</gene>
<dbReference type="AlphaFoldDB" id="A0A644V8D5"/>
<accession>A0A644V8D5</accession>
<proteinExistence type="predicted"/>
<protein>
    <recommendedName>
        <fullName evidence="2">HTH cro/C1-type domain-containing protein</fullName>
    </recommendedName>
</protein>
<comment type="caution">
    <text evidence="1">The sequence shown here is derived from an EMBL/GenBank/DDBJ whole genome shotgun (WGS) entry which is preliminary data.</text>
</comment>
<sequence length="139" mass="15678">MQEKKHNISPIKQRILHFIEELGVSKREFYSKTSISRGTLESGTGITEDIIARFIATYQNISPVWLLTGEGEMLNSKEPIKETVASDLPTGPCQQCEQRERVIASQAKTIALLEDKIESLEKVGHNESNDRSNDYRQTG</sequence>
<evidence type="ECO:0000313" key="1">
    <source>
        <dbReference type="EMBL" id="MPL87616.1"/>
    </source>
</evidence>
<dbReference type="EMBL" id="VSSQ01000241">
    <property type="protein sequence ID" value="MPL87616.1"/>
    <property type="molecule type" value="Genomic_DNA"/>
</dbReference>
<evidence type="ECO:0008006" key="2">
    <source>
        <dbReference type="Google" id="ProtNLM"/>
    </source>
</evidence>